<dbReference type="GO" id="GO:0004803">
    <property type="term" value="F:transposase activity"/>
    <property type="evidence" value="ECO:0007669"/>
    <property type="project" value="InterPro"/>
</dbReference>
<protein>
    <submittedName>
        <fullName evidence="4">Transposase</fullName>
    </submittedName>
</protein>
<dbReference type="InterPro" id="IPR001598">
    <property type="entry name" value="Transposase_IS30_CS"/>
</dbReference>
<dbReference type="GO" id="GO:0005829">
    <property type="term" value="C:cytosol"/>
    <property type="evidence" value="ECO:0007669"/>
    <property type="project" value="TreeGrafter"/>
</dbReference>
<dbReference type="Proteomes" id="UP000285266">
    <property type="component" value="Unassembled WGS sequence"/>
</dbReference>
<dbReference type="Gene3D" id="3.30.420.10">
    <property type="entry name" value="Ribonuclease H-like superfamily/Ribonuclease H"/>
    <property type="match status" value="1"/>
</dbReference>
<evidence type="ECO:0000259" key="3">
    <source>
        <dbReference type="PROSITE" id="PS50994"/>
    </source>
</evidence>
<dbReference type="PANTHER" id="PTHR10948:SF23">
    <property type="entry name" value="TRANSPOSASE INSI FOR INSERTION SEQUENCE ELEMENT IS30A-RELATED"/>
    <property type="match status" value="1"/>
</dbReference>
<evidence type="ECO:0000256" key="1">
    <source>
        <dbReference type="ARBA" id="ARBA00002190"/>
    </source>
</evidence>
<dbReference type="RefSeq" id="WP_123645392.1">
    <property type="nucleotide sequence ID" value="NZ_JBBMLG010000013.1"/>
</dbReference>
<dbReference type="InterPro" id="IPR051917">
    <property type="entry name" value="Transposase-Integrase"/>
</dbReference>
<dbReference type="GO" id="GO:0006313">
    <property type="term" value="P:DNA transposition"/>
    <property type="evidence" value="ECO:0007669"/>
    <property type="project" value="InterPro"/>
</dbReference>
<dbReference type="Pfam" id="PF00665">
    <property type="entry name" value="rve"/>
    <property type="match status" value="1"/>
</dbReference>
<organism evidence="4 5">
    <name type="scientific">Bifidobacterium mongoliense</name>
    <dbReference type="NCBI Taxonomy" id="518643"/>
    <lineage>
        <taxon>Bacteria</taxon>
        <taxon>Bacillati</taxon>
        <taxon>Actinomycetota</taxon>
        <taxon>Actinomycetes</taxon>
        <taxon>Bifidobacteriales</taxon>
        <taxon>Bifidobacteriaceae</taxon>
        <taxon>Bifidobacterium</taxon>
    </lineage>
</organism>
<evidence type="ECO:0000313" key="5">
    <source>
        <dbReference type="Proteomes" id="UP000285266"/>
    </source>
</evidence>
<accession>A0A423UC39</accession>
<gene>
    <name evidence="4" type="ORF">BMONG18_1652</name>
</gene>
<dbReference type="InterPro" id="IPR001584">
    <property type="entry name" value="Integrase_cat-core"/>
</dbReference>
<dbReference type="PANTHER" id="PTHR10948">
    <property type="entry name" value="TRANSPOSASE"/>
    <property type="match status" value="1"/>
</dbReference>
<dbReference type="PROSITE" id="PS50994">
    <property type="entry name" value="INTEGRASE"/>
    <property type="match status" value="1"/>
</dbReference>
<dbReference type="NCBIfam" id="NF033563">
    <property type="entry name" value="transpos_IS30"/>
    <property type="match status" value="1"/>
</dbReference>
<dbReference type="InterPro" id="IPR036397">
    <property type="entry name" value="RNaseH_sf"/>
</dbReference>
<dbReference type="EMBL" id="QRAJ01000014">
    <property type="protein sequence ID" value="ROT86251.1"/>
    <property type="molecule type" value="Genomic_DNA"/>
</dbReference>
<dbReference type="GO" id="GO:0003677">
    <property type="term" value="F:DNA binding"/>
    <property type="evidence" value="ECO:0007669"/>
    <property type="project" value="InterPro"/>
</dbReference>
<dbReference type="InterPro" id="IPR053392">
    <property type="entry name" value="Transposase_IS30-like"/>
</dbReference>
<feature type="domain" description="Integrase catalytic" evidence="3">
    <location>
        <begin position="148"/>
        <end position="303"/>
    </location>
</feature>
<dbReference type="GO" id="GO:0015074">
    <property type="term" value="P:DNA integration"/>
    <property type="evidence" value="ECO:0007669"/>
    <property type="project" value="InterPro"/>
</dbReference>
<reference evidence="4 5" key="1">
    <citation type="submission" date="2018-07" db="EMBL/GenBank/DDBJ databases">
        <title>The role of parmesan cheese in vectoring bovine microbiota.</title>
        <authorList>
            <person name="Lugli G.A."/>
            <person name="Milani C."/>
        </authorList>
    </citation>
    <scope>NUCLEOTIDE SEQUENCE [LARGE SCALE GENOMIC DNA]</scope>
    <source>
        <strain evidence="4 5">BMONG18</strain>
    </source>
</reference>
<dbReference type="AlphaFoldDB" id="A0A423UC39"/>
<comment type="caution">
    <text evidence="4">The sequence shown here is derived from an EMBL/GenBank/DDBJ whole genome shotgun (WGS) entry which is preliminary data.</text>
</comment>
<dbReference type="PROSITE" id="PS01043">
    <property type="entry name" value="TRANSPOSASE_IS30"/>
    <property type="match status" value="1"/>
</dbReference>
<comment type="similarity">
    <text evidence="2">Belongs to the transposase IS30 family.</text>
</comment>
<evidence type="ECO:0000256" key="2">
    <source>
        <dbReference type="ARBA" id="ARBA00006363"/>
    </source>
</evidence>
<evidence type="ECO:0000313" key="4">
    <source>
        <dbReference type="EMBL" id="ROT86251.1"/>
    </source>
</evidence>
<dbReference type="InterPro" id="IPR012337">
    <property type="entry name" value="RNaseH-like_sf"/>
</dbReference>
<sequence>MAIITLIERSQIELMQHHTIQYIAATLGRSRISIRHELHRCPEGDYCAIIAQDHADTCRHRCGRHSILTPKLKRMVTEKLNLGWSPEMVGYAVHCAPHTIYHWIYQRQVDFQPSQLFDHGKRHKRRQDLRSRYNQAVGTSIEIRSESANRRTEKGHLEMDTVRGKIGRSGLVSLVDRKSRYLLSERVPKVNAKNVTQAMIDLLHTVTPKRVRTLTPDRGTEFAGYREVGKELGISVYFPDPHAPQQRGTNENTNGLIREYFPKGTDLDELTDQDIAKFVRDLNNRPRKVLGWKTPSEVFFGKKLHLI</sequence>
<name>A0A423UC39_9BIFI</name>
<comment type="function">
    <text evidence="1">Required for the transposition of the insertion element.</text>
</comment>
<dbReference type="SUPFAM" id="SSF53098">
    <property type="entry name" value="Ribonuclease H-like"/>
    <property type="match status" value="1"/>
</dbReference>
<proteinExistence type="inferred from homology"/>